<dbReference type="Pfam" id="PF00646">
    <property type="entry name" value="F-box"/>
    <property type="match status" value="1"/>
</dbReference>
<evidence type="ECO:0000259" key="1">
    <source>
        <dbReference type="Pfam" id="PF00646"/>
    </source>
</evidence>
<name>A0AA35Y3X0_LACSI</name>
<dbReference type="EMBL" id="OX465086">
    <property type="protein sequence ID" value="CAI9266234.1"/>
    <property type="molecule type" value="Genomic_DNA"/>
</dbReference>
<sequence length="305" mass="35538">MTELDPIITADVPLFHILPRLPVKSLFRFSCVSKQCRPLPFKVGPHQKLSIVTSLHGMICVLLTKPRMLFEYSDLILWNPVTDDYKTLSKAGSHKDCYKIHGHQFGFYYSSSEDDYKLVCVTRHPNAYIYSLKSDSWGKVESSVLLHENPSFMFEFEQLLASKSYSIMTSDTKMSEKLRDVGTTRFKNRRTDCMGFMIVRGCIHFCVAIINSVGRYDTIELWRINRYGYWDKVVTSSPKEHLSCDDQPLHLMRNGNWLMHSKWKEYVYVLDTKKHTEHIMCSISMSFKPAGKYMETMVSPNQYMN</sequence>
<feature type="domain" description="F-box" evidence="1">
    <location>
        <begin position="13"/>
        <end position="37"/>
    </location>
</feature>
<dbReference type="InterPro" id="IPR017451">
    <property type="entry name" value="F-box-assoc_interact_dom"/>
</dbReference>
<keyword evidence="3" id="KW-1185">Reference proteome</keyword>
<dbReference type="Proteomes" id="UP001177003">
    <property type="component" value="Chromosome 0"/>
</dbReference>
<gene>
    <name evidence="2" type="ORF">LSALG_LOCUS6803</name>
</gene>
<proteinExistence type="predicted"/>
<dbReference type="InterPro" id="IPR001810">
    <property type="entry name" value="F-box_dom"/>
</dbReference>
<protein>
    <recommendedName>
        <fullName evidence="1">F-box domain-containing protein</fullName>
    </recommendedName>
</protein>
<reference evidence="2" key="1">
    <citation type="submission" date="2023-04" db="EMBL/GenBank/DDBJ databases">
        <authorList>
            <person name="Vijverberg K."/>
            <person name="Xiong W."/>
            <person name="Schranz E."/>
        </authorList>
    </citation>
    <scope>NUCLEOTIDE SEQUENCE</scope>
</reference>
<dbReference type="AlphaFoldDB" id="A0AA35Y3X0"/>
<dbReference type="InterPro" id="IPR050796">
    <property type="entry name" value="SCF_F-box_component"/>
</dbReference>
<dbReference type="PANTHER" id="PTHR31672:SF13">
    <property type="entry name" value="F-BOX PROTEIN CPR30-LIKE"/>
    <property type="match status" value="1"/>
</dbReference>
<accession>A0AA35Y3X0</accession>
<dbReference type="NCBIfam" id="TIGR01640">
    <property type="entry name" value="F_box_assoc_1"/>
    <property type="match status" value="1"/>
</dbReference>
<evidence type="ECO:0000313" key="3">
    <source>
        <dbReference type="Proteomes" id="UP001177003"/>
    </source>
</evidence>
<dbReference type="PANTHER" id="PTHR31672">
    <property type="entry name" value="BNACNNG10540D PROTEIN"/>
    <property type="match status" value="1"/>
</dbReference>
<organism evidence="2 3">
    <name type="scientific">Lactuca saligna</name>
    <name type="common">Willowleaf lettuce</name>
    <dbReference type="NCBI Taxonomy" id="75948"/>
    <lineage>
        <taxon>Eukaryota</taxon>
        <taxon>Viridiplantae</taxon>
        <taxon>Streptophyta</taxon>
        <taxon>Embryophyta</taxon>
        <taxon>Tracheophyta</taxon>
        <taxon>Spermatophyta</taxon>
        <taxon>Magnoliopsida</taxon>
        <taxon>eudicotyledons</taxon>
        <taxon>Gunneridae</taxon>
        <taxon>Pentapetalae</taxon>
        <taxon>asterids</taxon>
        <taxon>campanulids</taxon>
        <taxon>Asterales</taxon>
        <taxon>Asteraceae</taxon>
        <taxon>Cichorioideae</taxon>
        <taxon>Cichorieae</taxon>
        <taxon>Lactucinae</taxon>
        <taxon>Lactuca</taxon>
    </lineage>
</organism>
<evidence type="ECO:0000313" key="2">
    <source>
        <dbReference type="EMBL" id="CAI9266234.1"/>
    </source>
</evidence>